<sequence>MDIVIRENIDEYLKGLKEWISGLENHNFEEMDEFFKARIDDYEEHMEHWEDAYTFVSNQIPKDTKKLLDVGCGTGLELDNIFKILPHVSVTGIDLCETMLQKLQQKHGDKHLSLICGDYFQVPFKEEEYDAVISFQSLHHFKGSKKVELFKKIYNSLKHGGEFIQCDYIACCEEEEELLSKKAEEIRRENKILEDVFIHFDTPLTLKHEIELLKKAGFKDVKPLCAINGATTIVCKKI</sequence>
<evidence type="ECO:0000259" key="2">
    <source>
        <dbReference type="Pfam" id="PF13649"/>
    </source>
</evidence>
<dbReference type="RefSeq" id="WP_084672252.1">
    <property type="nucleotide sequence ID" value="NZ_FRAD01000023.1"/>
</dbReference>
<feature type="coiled-coil region" evidence="1">
    <location>
        <begin position="169"/>
        <end position="196"/>
    </location>
</feature>
<keyword evidence="3" id="KW-0489">Methyltransferase</keyword>
<dbReference type="Gene3D" id="3.40.50.150">
    <property type="entry name" value="Vaccinia Virus protein VP39"/>
    <property type="match status" value="1"/>
</dbReference>
<dbReference type="CDD" id="cd02440">
    <property type="entry name" value="AdoMet_MTases"/>
    <property type="match status" value="1"/>
</dbReference>
<dbReference type="InterPro" id="IPR016461">
    <property type="entry name" value="COMT-like"/>
</dbReference>
<accession>A0A1M6RQ09</accession>
<gene>
    <name evidence="3" type="ORF">SAMN02745248_02350</name>
</gene>
<dbReference type="InterPro" id="IPR050447">
    <property type="entry name" value="Erg6_SMT_methyltransf"/>
</dbReference>
<dbReference type="EMBL" id="FRAD01000023">
    <property type="protein sequence ID" value="SHK34504.1"/>
    <property type="molecule type" value="Genomic_DNA"/>
</dbReference>
<dbReference type="PROSITE" id="PS51683">
    <property type="entry name" value="SAM_OMT_II"/>
    <property type="match status" value="1"/>
</dbReference>
<evidence type="ECO:0000313" key="4">
    <source>
        <dbReference type="Proteomes" id="UP000183952"/>
    </source>
</evidence>
<reference evidence="3 4" key="1">
    <citation type="submission" date="2016-11" db="EMBL/GenBank/DDBJ databases">
        <authorList>
            <person name="Jaros S."/>
            <person name="Januszkiewicz K."/>
            <person name="Wedrychowicz H."/>
        </authorList>
    </citation>
    <scope>NUCLEOTIDE SEQUENCE [LARGE SCALE GENOMIC DNA]</scope>
    <source>
        <strain evidence="3 4">DSM 3090</strain>
    </source>
</reference>
<keyword evidence="1" id="KW-0175">Coiled coil</keyword>
<dbReference type="Pfam" id="PF13649">
    <property type="entry name" value="Methyltransf_25"/>
    <property type="match status" value="1"/>
</dbReference>
<dbReference type="STRING" id="1121331.SAMN02745248_02350"/>
<evidence type="ECO:0000256" key="1">
    <source>
        <dbReference type="SAM" id="Coils"/>
    </source>
</evidence>
<dbReference type="OrthoDB" id="465705at2"/>
<dbReference type="PANTHER" id="PTHR44068">
    <property type="entry name" value="ZGC:194242"/>
    <property type="match status" value="1"/>
</dbReference>
<dbReference type="InterPro" id="IPR029063">
    <property type="entry name" value="SAM-dependent_MTases_sf"/>
</dbReference>
<dbReference type="PANTHER" id="PTHR44068:SF11">
    <property type="entry name" value="GERANYL DIPHOSPHATE 2-C-METHYLTRANSFERASE"/>
    <property type="match status" value="1"/>
</dbReference>
<proteinExistence type="predicted"/>
<dbReference type="InterPro" id="IPR041698">
    <property type="entry name" value="Methyltransf_25"/>
</dbReference>
<organism evidence="3 4">
    <name type="scientific">Hathewaya proteolytica DSM 3090</name>
    <dbReference type="NCBI Taxonomy" id="1121331"/>
    <lineage>
        <taxon>Bacteria</taxon>
        <taxon>Bacillati</taxon>
        <taxon>Bacillota</taxon>
        <taxon>Clostridia</taxon>
        <taxon>Eubacteriales</taxon>
        <taxon>Clostridiaceae</taxon>
        <taxon>Hathewaya</taxon>
    </lineage>
</organism>
<keyword evidence="3" id="KW-0808">Transferase</keyword>
<dbReference type="SUPFAM" id="SSF53335">
    <property type="entry name" value="S-adenosyl-L-methionine-dependent methyltransferases"/>
    <property type="match status" value="1"/>
</dbReference>
<protein>
    <submittedName>
        <fullName evidence="3">tRNA (Cmo5U34)-methyltransferase</fullName>
    </submittedName>
</protein>
<name>A0A1M6RQ09_9CLOT</name>
<keyword evidence="4" id="KW-1185">Reference proteome</keyword>
<dbReference type="GO" id="GO:0008168">
    <property type="term" value="F:methyltransferase activity"/>
    <property type="evidence" value="ECO:0007669"/>
    <property type="project" value="UniProtKB-KW"/>
</dbReference>
<dbReference type="GO" id="GO:0032259">
    <property type="term" value="P:methylation"/>
    <property type="evidence" value="ECO:0007669"/>
    <property type="project" value="UniProtKB-KW"/>
</dbReference>
<feature type="domain" description="Methyltransferase" evidence="2">
    <location>
        <begin position="68"/>
        <end position="161"/>
    </location>
</feature>
<dbReference type="AlphaFoldDB" id="A0A1M6RQ09"/>
<dbReference type="Proteomes" id="UP000183952">
    <property type="component" value="Unassembled WGS sequence"/>
</dbReference>
<evidence type="ECO:0000313" key="3">
    <source>
        <dbReference type="EMBL" id="SHK34504.1"/>
    </source>
</evidence>